<dbReference type="Proteomes" id="UP001320715">
    <property type="component" value="Unassembled WGS sequence"/>
</dbReference>
<name>A0ABT1CRH8_9HYPH</name>
<feature type="region of interest" description="Disordered" evidence="1">
    <location>
        <begin position="1"/>
        <end position="28"/>
    </location>
</feature>
<proteinExistence type="predicted"/>
<evidence type="ECO:0000256" key="1">
    <source>
        <dbReference type="SAM" id="MobiDB-lite"/>
    </source>
</evidence>
<feature type="compositionally biased region" description="Polar residues" evidence="1">
    <location>
        <begin position="1"/>
        <end position="11"/>
    </location>
</feature>
<comment type="caution">
    <text evidence="2">The sequence shown here is derived from an EMBL/GenBank/DDBJ whole genome shotgun (WGS) entry which is preliminary data.</text>
</comment>
<evidence type="ECO:0000313" key="2">
    <source>
        <dbReference type="EMBL" id="MCO6408810.1"/>
    </source>
</evidence>
<accession>A0ABT1CRH8</accession>
<dbReference type="EMBL" id="JAAAML010000002">
    <property type="protein sequence ID" value="MCO6408810.1"/>
    <property type="molecule type" value="Genomic_DNA"/>
</dbReference>
<organism evidence="2 3">
    <name type="scientific">Hoeflea alexandrii</name>
    <dbReference type="NCBI Taxonomy" id="288436"/>
    <lineage>
        <taxon>Bacteria</taxon>
        <taxon>Pseudomonadati</taxon>
        <taxon>Pseudomonadota</taxon>
        <taxon>Alphaproteobacteria</taxon>
        <taxon>Hyphomicrobiales</taxon>
        <taxon>Rhizobiaceae</taxon>
        <taxon>Hoeflea</taxon>
    </lineage>
</organism>
<protein>
    <submittedName>
        <fullName evidence="2">Uncharacterized protein</fullName>
    </submittedName>
</protein>
<gene>
    <name evidence="2" type="ORF">GTW23_11545</name>
</gene>
<sequence>MKANPISNSDLPETDSPRDSNPLHDTSNFLNADAGTFFPVVQLTPAETLPEIAIVDKLVVYPLQ</sequence>
<reference evidence="2 3" key="1">
    <citation type="submission" date="2020-01" db="EMBL/GenBank/DDBJ databases">
        <title>Genomes of bacteria type strains.</title>
        <authorList>
            <person name="Chen J."/>
            <person name="Zhu S."/>
            <person name="Yang J."/>
        </authorList>
    </citation>
    <scope>NUCLEOTIDE SEQUENCE [LARGE SCALE GENOMIC DNA]</scope>
    <source>
        <strain evidence="2 3">DSM 16655</strain>
    </source>
</reference>
<keyword evidence="3" id="KW-1185">Reference proteome</keyword>
<dbReference type="RefSeq" id="WP_252915885.1">
    <property type="nucleotide sequence ID" value="NZ_JAAAML010000002.1"/>
</dbReference>
<evidence type="ECO:0000313" key="3">
    <source>
        <dbReference type="Proteomes" id="UP001320715"/>
    </source>
</evidence>